<keyword evidence="3 6" id="KW-0812">Transmembrane</keyword>
<dbReference type="PANTHER" id="PTHR30086">
    <property type="entry name" value="ARGININE EXPORTER PROTEIN ARGO"/>
    <property type="match status" value="1"/>
</dbReference>
<keyword evidence="8" id="KW-1185">Reference proteome</keyword>
<evidence type="ECO:0000313" key="7">
    <source>
        <dbReference type="EMBL" id="GLF97757.1"/>
    </source>
</evidence>
<feature type="transmembrane region" description="Helical" evidence="6">
    <location>
        <begin position="197"/>
        <end position="220"/>
    </location>
</feature>
<evidence type="ECO:0000256" key="1">
    <source>
        <dbReference type="ARBA" id="ARBA00004651"/>
    </source>
</evidence>
<feature type="transmembrane region" description="Helical" evidence="6">
    <location>
        <begin position="77"/>
        <end position="97"/>
    </location>
</feature>
<keyword evidence="2" id="KW-1003">Cell membrane</keyword>
<keyword evidence="5 6" id="KW-0472">Membrane</keyword>
<name>A0ABQ5P587_9ACTN</name>
<keyword evidence="4 6" id="KW-1133">Transmembrane helix</keyword>
<dbReference type="RefSeq" id="WP_323449749.1">
    <property type="nucleotide sequence ID" value="NZ_BSBI01000012.1"/>
</dbReference>
<proteinExistence type="predicted"/>
<feature type="transmembrane region" description="Helical" evidence="6">
    <location>
        <begin position="159"/>
        <end position="185"/>
    </location>
</feature>
<evidence type="ECO:0000256" key="3">
    <source>
        <dbReference type="ARBA" id="ARBA00022692"/>
    </source>
</evidence>
<organism evidence="7 8">
    <name type="scientific">Streptomyces yaizuensis</name>
    <dbReference type="NCBI Taxonomy" id="2989713"/>
    <lineage>
        <taxon>Bacteria</taxon>
        <taxon>Bacillati</taxon>
        <taxon>Actinomycetota</taxon>
        <taxon>Actinomycetes</taxon>
        <taxon>Kitasatosporales</taxon>
        <taxon>Streptomycetaceae</taxon>
        <taxon>Streptomyces</taxon>
    </lineage>
</organism>
<dbReference type="PANTHER" id="PTHR30086:SF20">
    <property type="entry name" value="ARGININE EXPORTER PROTEIN ARGO-RELATED"/>
    <property type="match status" value="1"/>
</dbReference>
<feature type="transmembrane region" description="Helical" evidence="6">
    <location>
        <begin position="41"/>
        <end position="65"/>
    </location>
</feature>
<feature type="transmembrane region" description="Helical" evidence="6">
    <location>
        <begin position="6"/>
        <end position="29"/>
    </location>
</feature>
<reference evidence="7 8" key="1">
    <citation type="submission" date="2022-10" db="EMBL/GenBank/DDBJ databases">
        <title>Draft genome sequence of Streptomyces sp. YSPA8.</title>
        <authorList>
            <person name="Moriuchi R."/>
            <person name="Dohra H."/>
            <person name="Yamamura H."/>
            <person name="Kodani S."/>
        </authorList>
    </citation>
    <scope>NUCLEOTIDE SEQUENCE [LARGE SCALE GENOMIC DNA]</scope>
    <source>
        <strain evidence="7 8">YSPA8</strain>
    </source>
</reference>
<dbReference type="InterPro" id="IPR001123">
    <property type="entry name" value="LeuE-type"/>
</dbReference>
<sequence length="222" mass="23177">MTVPDVVSWVFIGSSLAVIVTPGPDNALVARLVLRAAPRRFVGSVILGIMLAGSAYAAVSVAGVAVLASQEPAWFTALRWCGAAVLLVWGLQALIGAARAPAPDAGAEEKGTGPSTSVLRGVGLGLLCTGSNPKVILFFVAFLPQFVPRDSSESSGQAALALLAVFYLTLVACWHILVSEVLLVVRRRLDGRRRATLALTRATDGLMGVVFVTLSVRLVWSG</sequence>
<dbReference type="Pfam" id="PF01810">
    <property type="entry name" value="LysE"/>
    <property type="match status" value="1"/>
</dbReference>
<evidence type="ECO:0000256" key="4">
    <source>
        <dbReference type="ARBA" id="ARBA00022989"/>
    </source>
</evidence>
<feature type="transmembrane region" description="Helical" evidence="6">
    <location>
        <begin position="118"/>
        <end position="147"/>
    </location>
</feature>
<evidence type="ECO:0000313" key="8">
    <source>
        <dbReference type="Proteomes" id="UP001291653"/>
    </source>
</evidence>
<dbReference type="EMBL" id="BSBI01000012">
    <property type="protein sequence ID" value="GLF97757.1"/>
    <property type="molecule type" value="Genomic_DNA"/>
</dbReference>
<evidence type="ECO:0000256" key="2">
    <source>
        <dbReference type="ARBA" id="ARBA00022475"/>
    </source>
</evidence>
<gene>
    <name evidence="7" type="ORF">SYYSPA8_25690</name>
</gene>
<comment type="subcellular location">
    <subcellularLocation>
        <location evidence="1">Cell membrane</location>
        <topology evidence="1">Multi-pass membrane protein</topology>
    </subcellularLocation>
</comment>
<comment type="caution">
    <text evidence="7">The sequence shown here is derived from an EMBL/GenBank/DDBJ whole genome shotgun (WGS) entry which is preliminary data.</text>
</comment>
<dbReference type="Proteomes" id="UP001291653">
    <property type="component" value="Unassembled WGS sequence"/>
</dbReference>
<protein>
    <submittedName>
        <fullName evidence="7">LysE family translocator</fullName>
    </submittedName>
</protein>
<accession>A0ABQ5P587</accession>
<evidence type="ECO:0000256" key="5">
    <source>
        <dbReference type="ARBA" id="ARBA00023136"/>
    </source>
</evidence>
<evidence type="ECO:0000256" key="6">
    <source>
        <dbReference type="SAM" id="Phobius"/>
    </source>
</evidence>